<keyword evidence="3" id="KW-1185">Reference proteome</keyword>
<feature type="transmembrane region" description="Helical" evidence="1">
    <location>
        <begin position="158"/>
        <end position="179"/>
    </location>
</feature>
<protein>
    <submittedName>
        <fullName evidence="2">Uncharacterized protein</fullName>
    </submittedName>
</protein>
<sequence length="227" mass="25129">MSIKKFSLQEKRDLPPVALDQSALMEMGKAVSGVANLDCRVRDARGDWFRLTSHEDFINLDQTASRELKHVIMCAVRQDGTRPLSVELCGERAQLRYNKDSGEVLQAAEEILGISRSRARKWTRFALERSVVGHVFVVLIAAAASLLISAIVGAKLSWWLLPATVVATMVLVPACKFILRRVVCHAYIYNGPDQERPGFFRRNKDALGVTLMGAVAVTALALLARLL</sequence>
<gene>
    <name evidence="2" type="ORF">GCM10012289_36970</name>
</gene>
<accession>A0A917YZZ0</accession>
<proteinExistence type="predicted"/>
<dbReference type="EMBL" id="BMNH01000010">
    <property type="protein sequence ID" value="GGO71377.1"/>
    <property type="molecule type" value="Genomic_DNA"/>
</dbReference>
<name>A0A917YZZ0_9ACTN</name>
<feature type="transmembrane region" description="Helical" evidence="1">
    <location>
        <begin position="131"/>
        <end position="152"/>
    </location>
</feature>
<evidence type="ECO:0000313" key="3">
    <source>
        <dbReference type="Proteomes" id="UP000646523"/>
    </source>
</evidence>
<keyword evidence="1" id="KW-0472">Membrane</keyword>
<organism evidence="2 3">
    <name type="scientific">Nonomuraea cavernae</name>
    <dbReference type="NCBI Taxonomy" id="2045107"/>
    <lineage>
        <taxon>Bacteria</taxon>
        <taxon>Bacillati</taxon>
        <taxon>Actinomycetota</taxon>
        <taxon>Actinomycetes</taxon>
        <taxon>Streptosporangiales</taxon>
        <taxon>Streptosporangiaceae</taxon>
        <taxon>Nonomuraea</taxon>
    </lineage>
</organism>
<evidence type="ECO:0000313" key="2">
    <source>
        <dbReference type="EMBL" id="GGO71377.1"/>
    </source>
</evidence>
<reference evidence="2" key="1">
    <citation type="journal article" date="2014" name="Int. J. Syst. Evol. Microbiol.">
        <title>Complete genome sequence of Corynebacterium casei LMG S-19264T (=DSM 44701T), isolated from a smear-ripened cheese.</title>
        <authorList>
            <consortium name="US DOE Joint Genome Institute (JGI-PGF)"/>
            <person name="Walter F."/>
            <person name="Albersmeier A."/>
            <person name="Kalinowski J."/>
            <person name="Ruckert C."/>
        </authorList>
    </citation>
    <scope>NUCLEOTIDE SEQUENCE</scope>
    <source>
        <strain evidence="2">CGMCC 4.7368</strain>
    </source>
</reference>
<reference evidence="2" key="2">
    <citation type="submission" date="2020-09" db="EMBL/GenBank/DDBJ databases">
        <authorList>
            <person name="Sun Q."/>
            <person name="Zhou Y."/>
        </authorList>
    </citation>
    <scope>NUCLEOTIDE SEQUENCE</scope>
    <source>
        <strain evidence="2">CGMCC 4.7368</strain>
    </source>
</reference>
<keyword evidence="1" id="KW-0812">Transmembrane</keyword>
<dbReference type="RefSeq" id="WP_189125357.1">
    <property type="nucleotide sequence ID" value="NZ_BMNH01000010.1"/>
</dbReference>
<evidence type="ECO:0000256" key="1">
    <source>
        <dbReference type="SAM" id="Phobius"/>
    </source>
</evidence>
<feature type="transmembrane region" description="Helical" evidence="1">
    <location>
        <begin position="206"/>
        <end position="226"/>
    </location>
</feature>
<comment type="caution">
    <text evidence="2">The sequence shown here is derived from an EMBL/GenBank/DDBJ whole genome shotgun (WGS) entry which is preliminary data.</text>
</comment>
<keyword evidence="1" id="KW-1133">Transmembrane helix</keyword>
<dbReference type="AlphaFoldDB" id="A0A917YZZ0"/>
<dbReference type="Proteomes" id="UP000646523">
    <property type="component" value="Unassembled WGS sequence"/>
</dbReference>